<reference evidence="3 4" key="1">
    <citation type="submission" date="2021-03" db="EMBL/GenBank/DDBJ databases">
        <title>Genomic and phenotypic characterization of Chloracidobacterium isolates provides evidence for multiple species.</title>
        <authorList>
            <person name="Saini M.K."/>
            <person name="Costas A.M.G."/>
            <person name="Tank M."/>
            <person name="Bryant D.A."/>
        </authorList>
    </citation>
    <scope>NUCLEOTIDE SEQUENCE [LARGE SCALE GENOMIC DNA]</scope>
    <source>
        <strain evidence="3 4">BV2-C</strain>
    </source>
</reference>
<evidence type="ECO:0000256" key="2">
    <source>
        <dbReference type="SAM" id="SignalP"/>
    </source>
</evidence>
<accession>A0ABX8BAY2</accession>
<keyword evidence="4" id="KW-1185">Reference proteome</keyword>
<keyword evidence="2" id="KW-0732">Signal</keyword>
<evidence type="ECO:0000313" key="4">
    <source>
        <dbReference type="Proteomes" id="UP000676506"/>
    </source>
</evidence>
<dbReference type="RefSeq" id="WP_211429912.1">
    <property type="nucleotide sequence ID" value="NZ_CP072649.1"/>
</dbReference>
<dbReference type="EMBL" id="CP072649">
    <property type="protein sequence ID" value="QUW04023.1"/>
    <property type="molecule type" value="Genomic_DNA"/>
</dbReference>
<organism evidence="3 4">
    <name type="scientific">Chloracidobacterium validum</name>
    <dbReference type="NCBI Taxonomy" id="2821543"/>
    <lineage>
        <taxon>Bacteria</taxon>
        <taxon>Pseudomonadati</taxon>
        <taxon>Acidobacteriota</taxon>
        <taxon>Terriglobia</taxon>
        <taxon>Terriglobales</taxon>
        <taxon>Acidobacteriaceae</taxon>
        <taxon>Chloracidobacterium</taxon>
    </lineage>
</organism>
<gene>
    <name evidence="3" type="ORF">J8C06_13295</name>
</gene>
<proteinExistence type="predicted"/>
<dbReference type="Pfam" id="PF20388">
    <property type="entry name" value="DUF6683"/>
    <property type="match status" value="1"/>
</dbReference>
<dbReference type="InterPro" id="IPR046505">
    <property type="entry name" value="DUF6683"/>
</dbReference>
<evidence type="ECO:0000313" key="3">
    <source>
        <dbReference type="EMBL" id="QUW04023.1"/>
    </source>
</evidence>
<protein>
    <submittedName>
        <fullName evidence="3">Uncharacterized protein</fullName>
    </submittedName>
</protein>
<name>A0ABX8BAY2_9BACT</name>
<feature type="signal peptide" evidence="2">
    <location>
        <begin position="1"/>
        <end position="23"/>
    </location>
</feature>
<sequence length="254" mass="28808">MLNAFRALLGIWLIVSIAAPALGQDRPADRQSADPDWYDYEQVGRQPTINGRSARDKIRAYENRAGAVFSDQPVTRRRVRPADAPRRGPQRRTTAYRPVSDMLAPGILAQSVDGDSVAARRFYEDALREYRRGMIEQGWPVEDVAAAMVLYLNNHYTIVFGTPMPPGVPYALYEQFQEILLTDEDFLASDDRERQILAESLAILATATYSQYEFAGGRERERIRQQARANLESFAGQSAEEFQEMVYAIRNQLP</sequence>
<feature type="region of interest" description="Disordered" evidence="1">
    <location>
        <begin position="72"/>
        <end position="93"/>
    </location>
</feature>
<dbReference type="Proteomes" id="UP000676506">
    <property type="component" value="Chromosome 2"/>
</dbReference>
<feature type="chain" id="PRO_5046759302" evidence="2">
    <location>
        <begin position="24"/>
        <end position="254"/>
    </location>
</feature>
<evidence type="ECO:0000256" key="1">
    <source>
        <dbReference type="SAM" id="MobiDB-lite"/>
    </source>
</evidence>